<dbReference type="Gene3D" id="1.10.10.10">
    <property type="entry name" value="Winged helix-like DNA-binding domain superfamily/Winged helix DNA-binding domain"/>
    <property type="match status" value="1"/>
</dbReference>
<dbReference type="SUPFAM" id="SSF46785">
    <property type="entry name" value="Winged helix' DNA-binding domain"/>
    <property type="match status" value="1"/>
</dbReference>
<evidence type="ECO:0000313" key="3">
    <source>
        <dbReference type="Proteomes" id="UP001500929"/>
    </source>
</evidence>
<dbReference type="InterPro" id="IPR036390">
    <property type="entry name" value="WH_DNA-bd_sf"/>
</dbReference>
<dbReference type="InterPro" id="IPR036388">
    <property type="entry name" value="WH-like_DNA-bd_sf"/>
</dbReference>
<name>A0ABN3DER6_9MICO</name>
<dbReference type="Pfam" id="PF18765">
    <property type="entry name" value="Polbeta"/>
    <property type="match status" value="1"/>
</dbReference>
<proteinExistence type="predicted"/>
<gene>
    <name evidence="2" type="ORF">GCM10009851_12300</name>
</gene>
<evidence type="ECO:0000259" key="1">
    <source>
        <dbReference type="PROSITE" id="PS50987"/>
    </source>
</evidence>
<dbReference type="InterPro" id="IPR001845">
    <property type="entry name" value="HTH_ArsR_DNA-bd_dom"/>
</dbReference>
<dbReference type="PROSITE" id="PS50987">
    <property type="entry name" value="HTH_ARSR_2"/>
    <property type="match status" value="1"/>
</dbReference>
<dbReference type="SUPFAM" id="SSF81301">
    <property type="entry name" value="Nucleotidyltransferase"/>
    <property type="match status" value="1"/>
</dbReference>
<feature type="domain" description="HTH arsR-type" evidence="1">
    <location>
        <begin position="1"/>
        <end position="91"/>
    </location>
</feature>
<accession>A0ABN3DER6</accession>
<keyword evidence="3" id="KW-1185">Reference proteome</keyword>
<dbReference type="Gene3D" id="3.30.460.10">
    <property type="entry name" value="Beta Polymerase, domain 2"/>
    <property type="match status" value="1"/>
</dbReference>
<dbReference type="InterPro" id="IPR041633">
    <property type="entry name" value="Polbeta"/>
</dbReference>
<dbReference type="Proteomes" id="UP001500929">
    <property type="component" value="Unassembled WGS sequence"/>
</dbReference>
<dbReference type="EMBL" id="BAAAQY010000003">
    <property type="protein sequence ID" value="GAA2229232.1"/>
    <property type="molecule type" value="Genomic_DNA"/>
</dbReference>
<organism evidence="2 3">
    <name type="scientific">Herbiconiux moechotypicola</name>
    <dbReference type="NCBI Taxonomy" id="637393"/>
    <lineage>
        <taxon>Bacteria</taxon>
        <taxon>Bacillati</taxon>
        <taxon>Actinomycetota</taxon>
        <taxon>Actinomycetes</taxon>
        <taxon>Micrococcales</taxon>
        <taxon>Microbacteriaceae</taxon>
        <taxon>Herbiconiux</taxon>
    </lineage>
</organism>
<reference evidence="2 3" key="1">
    <citation type="journal article" date="2019" name="Int. J. Syst. Evol. Microbiol.">
        <title>The Global Catalogue of Microorganisms (GCM) 10K type strain sequencing project: providing services to taxonomists for standard genome sequencing and annotation.</title>
        <authorList>
            <consortium name="The Broad Institute Genomics Platform"/>
            <consortium name="The Broad Institute Genome Sequencing Center for Infectious Disease"/>
            <person name="Wu L."/>
            <person name="Ma J."/>
        </authorList>
    </citation>
    <scope>NUCLEOTIDE SEQUENCE [LARGE SCALE GENOMIC DNA]</scope>
    <source>
        <strain evidence="2 3">JCM 16117</strain>
    </source>
</reference>
<dbReference type="CDD" id="cd05403">
    <property type="entry name" value="NT_KNTase_like"/>
    <property type="match status" value="1"/>
</dbReference>
<protein>
    <recommendedName>
        <fullName evidence="1">HTH arsR-type domain-containing protein</fullName>
    </recommendedName>
</protein>
<evidence type="ECO:0000313" key="2">
    <source>
        <dbReference type="EMBL" id="GAA2229232.1"/>
    </source>
</evidence>
<dbReference type="InterPro" id="IPR043519">
    <property type="entry name" value="NT_sf"/>
</dbReference>
<dbReference type="RefSeq" id="WP_259478736.1">
    <property type="nucleotide sequence ID" value="NZ_BAAAQY010000003.1"/>
</dbReference>
<sequence length="202" mass="21738">MELQSPFRVVTAGVDGDVLGALAQADVEHTVAEVHARIGRSTEGVRRSLDRLASQGIVQRLRIGRSTAYRLNRDHLAAPAILELAELSATLIARITESMRGWAAPPVFAAIFGSTARRDMRTDSDIDLLMITDDPTSALWEGQVGDLAGAVERWTGNDVRPLVLSTSEATDAAAKVPVLREVLAEGIPVYGERAAFRRLIGA</sequence>
<comment type="caution">
    <text evidence="2">The sequence shown here is derived from an EMBL/GenBank/DDBJ whole genome shotgun (WGS) entry which is preliminary data.</text>
</comment>